<dbReference type="SUPFAM" id="SSF81342">
    <property type="entry name" value="Transmembrane di-heme cytochromes"/>
    <property type="match status" value="1"/>
</dbReference>
<sequence>MKFKVTARVLHWVSALIIIWATVTGLYLAFYKVDPNIKHKILDFNVSITFVFIPIFVWRVWHRIRNGAPPYASALSSLEIRAASYMHKLLYVLVAGILVSGVLMMNRDFQVFGLSTIPHIIYDREITAFFSLIHNYLSYSLAACVIVHVLAAVKHEFCGTRILRRIV</sequence>
<keyword evidence="8" id="KW-0249">Electron transport</keyword>
<evidence type="ECO:0000256" key="5">
    <source>
        <dbReference type="ARBA" id="ARBA00022617"/>
    </source>
</evidence>
<evidence type="ECO:0000256" key="4">
    <source>
        <dbReference type="ARBA" id="ARBA00022475"/>
    </source>
</evidence>
<dbReference type="Proteomes" id="UP000253083">
    <property type="component" value="Unassembled WGS sequence"/>
</dbReference>
<feature type="transmembrane region" description="Helical" evidence="13">
    <location>
        <begin position="126"/>
        <end position="153"/>
    </location>
</feature>
<keyword evidence="6 13" id="KW-0812">Transmembrane</keyword>
<keyword evidence="3" id="KW-0813">Transport</keyword>
<dbReference type="PANTHER" id="PTHR30529:SF1">
    <property type="entry name" value="CYTOCHROME B561 HOMOLOG 2"/>
    <property type="match status" value="1"/>
</dbReference>
<accession>A0A395JKL4</accession>
<dbReference type="GO" id="GO:0020037">
    <property type="term" value="F:heme binding"/>
    <property type="evidence" value="ECO:0007669"/>
    <property type="project" value="TreeGrafter"/>
</dbReference>
<dbReference type="PANTHER" id="PTHR30529">
    <property type="entry name" value="CYTOCHROME B561"/>
    <property type="match status" value="1"/>
</dbReference>
<name>A0A395JKL4_9GAMM</name>
<dbReference type="GO" id="GO:0022904">
    <property type="term" value="P:respiratory electron transport chain"/>
    <property type="evidence" value="ECO:0007669"/>
    <property type="project" value="InterPro"/>
</dbReference>
<keyword evidence="10" id="KW-0408">Iron</keyword>
<dbReference type="GO" id="GO:0009055">
    <property type="term" value="F:electron transfer activity"/>
    <property type="evidence" value="ECO:0007669"/>
    <property type="project" value="InterPro"/>
</dbReference>
<dbReference type="InterPro" id="IPR016174">
    <property type="entry name" value="Di-haem_cyt_TM"/>
</dbReference>
<evidence type="ECO:0000256" key="12">
    <source>
        <dbReference type="ARBA" id="ARBA00037975"/>
    </source>
</evidence>
<evidence type="ECO:0000256" key="7">
    <source>
        <dbReference type="ARBA" id="ARBA00022723"/>
    </source>
</evidence>
<gene>
    <name evidence="15" type="ORF">DFR28_102528</name>
</gene>
<comment type="subcellular location">
    <subcellularLocation>
        <location evidence="2">Cell membrane</location>
        <topology evidence="2">Multi-pass membrane protein</topology>
    </subcellularLocation>
</comment>
<evidence type="ECO:0000256" key="6">
    <source>
        <dbReference type="ARBA" id="ARBA00022692"/>
    </source>
</evidence>
<dbReference type="GO" id="GO:0005886">
    <property type="term" value="C:plasma membrane"/>
    <property type="evidence" value="ECO:0007669"/>
    <property type="project" value="UniProtKB-SubCell"/>
</dbReference>
<reference evidence="15 16" key="1">
    <citation type="submission" date="2018-06" db="EMBL/GenBank/DDBJ databases">
        <title>Genomic Encyclopedia of Type Strains, Phase IV (KMG-IV): sequencing the most valuable type-strain genomes for metagenomic binning, comparative biology and taxonomic classification.</title>
        <authorList>
            <person name="Goeker M."/>
        </authorList>
    </citation>
    <scope>NUCLEOTIDE SEQUENCE [LARGE SCALE GENOMIC DNA]</scope>
    <source>
        <strain evidence="15 16">DSM 24032</strain>
    </source>
</reference>
<comment type="cofactor">
    <cofactor evidence="1">
        <name>heme b</name>
        <dbReference type="ChEBI" id="CHEBI:60344"/>
    </cofactor>
</comment>
<dbReference type="InterPro" id="IPR052168">
    <property type="entry name" value="Cytochrome_b561_oxidase"/>
</dbReference>
<evidence type="ECO:0000313" key="15">
    <source>
        <dbReference type="EMBL" id="RBP51109.1"/>
    </source>
</evidence>
<protein>
    <submittedName>
        <fullName evidence="15">Cytochrome b561</fullName>
    </submittedName>
</protein>
<evidence type="ECO:0000256" key="2">
    <source>
        <dbReference type="ARBA" id="ARBA00004651"/>
    </source>
</evidence>
<dbReference type="Pfam" id="PF01292">
    <property type="entry name" value="Ni_hydr_CYTB"/>
    <property type="match status" value="1"/>
</dbReference>
<comment type="caution">
    <text evidence="15">The sequence shown here is derived from an EMBL/GenBank/DDBJ whole genome shotgun (WGS) entry which is preliminary data.</text>
</comment>
<dbReference type="InterPro" id="IPR011577">
    <property type="entry name" value="Cyt_b561_bac/Ni-Hgenase"/>
</dbReference>
<evidence type="ECO:0000256" key="13">
    <source>
        <dbReference type="SAM" id="Phobius"/>
    </source>
</evidence>
<feature type="transmembrane region" description="Helical" evidence="13">
    <location>
        <begin position="89"/>
        <end position="106"/>
    </location>
</feature>
<keyword evidence="5" id="KW-0349">Heme</keyword>
<comment type="similarity">
    <text evidence="12">Belongs to the cytochrome b561 family.</text>
</comment>
<dbReference type="OrthoDB" id="8589936at2"/>
<evidence type="ECO:0000256" key="11">
    <source>
        <dbReference type="ARBA" id="ARBA00023136"/>
    </source>
</evidence>
<dbReference type="GO" id="GO:0046872">
    <property type="term" value="F:metal ion binding"/>
    <property type="evidence" value="ECO:0007669"/>
    <property type="project" value="UniProtKB-KW"/>
</dbReference>
<keyword evidence="9 13" id="KW-1133">Transmembrane helix</keyword>
<evidence type="ECO:0000256" key="1">
    <source>
        <dbReference type="ARBA" id="ARBA00001970"/>
    </source>
</evidence>
<feature type="transmembrane region" description="Helical" evidence="13">
    <location>
        <begin position="12"/>
        <end position="30"/>
    </location>
</feature>
<organism evidence="15 16">
    <name type="scientific">Arenicella xantha</name>
    <dbReference type="NCBI Taxonomy" id="644221"/>
    <lineage>
        <taxon>Bacteria</taxon>
        <taxon>Pseudomonadati</taxon>
        <taxon>Pseudomonadota</taxon>
        <taxon>Gammaproteobacteria</taxon>
        <taxon>Arenicellales</taxon>
        <taxon>Arenicellaceae</taxon>
        <taxon>Arenicella</taxon>
    </lineage>
</organism>
<keyword evidence="11 13" id="KW-0472">Membrane</keyword>
<keyword evidence="4" id="KW-1003">Cell membrane</keyword>
<evidence type="ECO:0000313" key="16">
    <source>
        <dbReference type="Proteomes" id="UP000253083"/>
    </source>
</evidence>
<dbReference type="RefSeq" id="WP_113953906.1">
    <property type="nucleotide sequence ID" value="NZ_QNRT01000002.1"/>
</dbReference>
<feature type="transmembrane region" description="Helical" evidence="13">
    <location>
        <begin position="42"/>
        <end position="61"/>
    </location>
</feature>
<evidence type="ECO:0000256" key="10">
    <source>
        <dbReference type="ARBA" id="ARBA00023004"/>
    </source>
</evidence>
<feature type="domain" description="Cytochrome b561 bacterial/Ni-hydrogenase" evidence="14">
    <location>
        <begin position="3"/>
        <end position="166"/>
    </location>
</feature>
<proteinExistence type="inferred from homology"/>
<dbReference type="AlphaFoldDB" id="A0A395JKL4"/>
<keyword evidence="7" id="KW-0479">Metal-binding</keyword>
<keyword evidence="16" id="KW-1185">Reference proteome</keyword>
<evidence type="ECO:0000256" key="3">
    <source>
        <dbReference type="ARBA" id="ARBA00022448"/>
    </source>
</evidence>
<dbReference type="InParanoid" id="A0A395JKL4"/>
<evidence type="ECO:0000259" key="14">
    <source>
        <dbReference type="Pfam" id="PF01292"/>
    </source>
</evidence>
<dbReference type="EMBL" id="QNRT01000002">
    <property type="protein sequence ID" value="RBP51109.1"/>
    <property type="molecule type" value="Genomic_DNA"/>
</dbReference>
<evidence type="ECO:0000256" key="9">
    <source>
        <dbReference type="ARBA" id="ARBA00022989"/>
    </source>
</evidence>
<evidence type="ECO:0000256" key="8">
    <source>
        <dbReference type="ARBA" id="ARBA00022982"/>
    </source>
</evidence>